<gene>
    <name evidence="2" type="ORF">ACFOHJ_22755</name>
</gene>
<evidence type="ECO:0000313" key="2">
    <source>
        <dbReference type="EMBL" id="MFC3209044.1"/>
    </source>
</evidence>
<organism evidence="2 3">
    <name type="scientific">Aquamicrobium soli</name>
    <dbReference type="NCBI Taxonomy" id="1811518"/>
    <lineage>
        <taxon>Bacteria</taxon>
        <taxon>Pseudomonadati</taxon>
        <taxon>Pseudomonadota</taxon>
        <taxon>Alphaproteobacteria</taxon>
        <taxon>Hyphomicrobiales</taxon>
        <taxon>Phyllobacteriaceae</taxon>
        <taxon>Aquamicrobium</taxon>
    </lineage>
</organism>
<protein>
    <submittedName>
        <fullName evidence="2">DUF1499 domain-containing protein</fullName>
    </submittedName>
</protein>
<sequence length="246" mass="26031">MAAFAAVLGIVVWTGHHFGVVETLGYLWVLALVALLAAFSLILAAFAFSRVWTFGDSGGRDVAFGVIFALLVFSPYGVVAYLMLTEPPLQAVTTDAENPPALPTATGRTGSMNALLPQSPGEQRLQAQHYPLVTGRRYQLPFDETLAAVQTVLLRQGWSKVEGPDVDAEDAGEATIGAVAPSFILDLPADVSIRVTADDDDATLVDMRSASRYGRHDLGDNACRITAFLAELDQQVAGLVGAAAAQ</sequence>
<feature type="transmembrane region" description="Helical" evidence="1">
    <location>
        <begin position="24"/>
        <end position="49"/>
    </location>
</feature>
<dbReference type="EMBL" id="JBHRTK010000031">
    <property type="protein sequence ID" value="MFC3209044.1"/>
    <property type="molecule type" value="Genomic_DNA"/>
</dbReference>
<keyword evidence="1" id="KW-1133">Transmembrane helix</keyword>
<feature type="transmembrane region" description="Helical" evidence="1">
    <location>
        <begin position="61"/>
        <end position="84"/>
    </location>
</feature>
<dbReference type="Proteomes" id="UP001595583">
    <property type="component" value="Unassembled WGS sequence"/>
</dbReference>
<accession>A0ABV7KFG4</accession>
<evidence type="ECO:0000313" key="3">
    <source>
        <dbReference type="Proteomes" id="UP001595583"/>
    </source>
</evidence>
<dbReference type="Pfam" id="PF07386">
    <property type="entry name" value="DUF1499"/>
    <property type="match status" value="1"/>
</dbReference>
<evidence type="ECO:0000256" key="1">
    <source>
        <dbReference type="SAM" id="Phobius"/>
    </source>
</evidence>
<proteinExistence type="predicted"/>
<keyword evidence="1" id="KW-0812">Transmembrane</keyword>
<dbReference type="InterPro" id="IPR010865">
    <property type="entry name" value="DUF1499"/>
</dbReference>
<comment type="caution">
    <text evidence="2">The sequence shown here is derived from an EMBL/GenBank/DDBJ whole genome shotgun (WGS) entry which is preliminary data.</text>
</comment>
<reference evidence="3" key="1">
    <citation type="journal article" date="2019" name="Int. J. Syst. Evol. Microbiol.">
        <title>The Global Catalogue of Microorganisms (GCM) 10K type strain sequencing project: providing services to taxonomists for standard genome sequencing and annotation.</title>
        <authorList>
            <consortium name="The Broad Institute Genomics Platform"/>
            <consortium name="The Broad Institute Genome Sequencing Center for Infectious Disease"/>
            <person name="Wu L."/>
            <person name="Ma J."/>
        </authorList>
    </citation>
    <scope>NUCLEOTIDE SEQUENCE [LARGE SCALE GENOMIC DNA]</scope>
    <source>
        <strain evidence="3">KCTC 52165</strain>
    </source>
</reference>
<keyword evidence="3" id="KW-1185">Reference proteome</keyword>
<dbReference type="RefSeq" id="WP_378225099.1">
    <property type="nucleotide sequence ID" value="NZ_JBHRTK010000031.1"/>
</dbReference>
<keyword evidence="1" id="KW-0472">Membrane</keyword>
<name>A0ABV7KFG4_9HYPH</name>